<name>S9RDH8_SCHOY</name>
<organism evidence="5 6">
    <name type="scientific">Schizosaccharomyces octosporus (strain yFS286)</name>
    <name type="common">Fission yeast</name>
    <name type="synonym">Octosporomyces octosporus</name>
    <dbReference type="NCBI Taxonomy" id="483514"/>
    <lineage>
        <taxon>Eukaryota</taxon>
        <taxon>Fungi</taxon>
        <taxon>Dikarya</taxon>
        <taxon>Ascomycota</taxon>
        <taxon>Taphrinomycotina</taxon>
        <taxon>Schizosaccharomycetes</taxon>
        <taxon>Schizosaccharomycetales</taxon>
        <taxon>Schizosaccharomycetaceae</taxon>
        <taxon>Schizosaccharomyces</taxon>
    </lineage>
</organism>
<protein>
    <submittedName>
        <fullName evidence="5">Hsp20-like protein</fullName>
    </submittedName>
</protein>
<proteinExistence type="inferred from homology"/>
<feature type="domain" description="SHSP" evidence="4">
    <location>
        <begin position="27"/>
        <end position="138"/>
    </location>
</feature>
<dbReference type="PANTHER" id="PTHR11527">
    <property type="entry name" value="HEAT-SHOCK PROTEIN 20 FAMILY MEMBER"/>
    <property type="match status" value="1"/>
</dbReference>
<dbReference type="OMA" id="IRWSERC"/>
<dbReference type="SUPFAM" id="SSF49764">
    <property type="entry name" value="HSP20-like chaperones"/>
    <property type="match status" value="1"/>
</dbReference>
<accession>S9RDH8</accession>
<dbReference type="CDD" id="cd06464">
    <property type="entry name" value="ACD_sHsps-like"/>
    <property type="match status" value="1"/>
</dbReference>
<evidence type="ECO:0000259" key="4">
    <source>
        <dbReference type="PROSITE" id="PS01031"/>
    </source>
</evidence>
<dbReference type="VEuPathDB" id="FungiDB:SOCG_04797"/>
<dbReference type="InterPro" id="IPR002068">
    <property type="entry name" value="A-crystallin/Hsp20_dom"/>
</dbReference>
<dbReference type="InterPro" id="IPR031107">
    <property type="entry name" value="Small_HSP"/>
</dbReference>
<keyword evidence="6" id="KW-1185">Reference proteome</keyword>
<sequence>MLFDAFTNHIFDDIFDLHDRSKHATSAWLNCWGPAFELRETDNTLEVDVEVPGIPKDNLHVDLDGRKLTVSGERKPDESQAGPLIRWSERCFGAFSRTIALPQHVDDRMVQASLKDGILSIIMYKKQMESSTKIVEIQ</sequence>
<dbReference type="eggNOG" id="KOG0710">
    <property type="taxonomic scope" value="Eukaryota"/>
</dbReference>
<keyword evidence="1" id="KW-0346">Stress response</keyword>
<dbReference type="OrthoDB" id="1431247at2759"/>
<evidence type="ECO:0000256" key="2">
    <source>
        <dbReference type="PROSITE-ProRule" id="PRU00285"/>
    </source>
</evidence>
<evidence type="ECO:0000313" key="5">
    <source>
        <dbReference type="EMBL" id="EPX72104.1"/>
    </source>
</evidence>
<gene>
    <name evidence="5" type="ORF">SOCG_04797</name>
</gene>
<dbReference type="RefSeq" id="XP_013019398.1">
    <property type="nucleotide sequence ID" value="XM_013163944.1"/>
</dbReference>
<evidence type="ECO:0000313" key="6">
    <source>
        <dbReference type="Proteomes" id="UP000016088"/>
    </source>
</evidence>
<evidence type="ECO:0000256" key="3">
    <source>
        <dbReference type="RuleBase" id="RU003616"/>
    </source>
</evidence>
<dbReference type="Proteomes" id="UP000016088">
    <property type="component" value="Unassembled WGS sequence"/>
</dbReference>
<dbReference type="GeneID" id="25033757"/>
<dbReference type="InterPro" id="IPR008978">
    <property type="entry name" value="HSP20-like_chaperone"/>
</dbReference>
<evidence type="ECO:0000256" key="1">
    <source>
        <dbReference type="ARBA" id="ARBA00023016"/>
    </source>
</evidence>
<dbReference type="HOGENOM" id="CLU_046737_8_4_1"/>
<dbReference type="Gene3D" id="2.60.40.790">
    <property type="match status" value="1"/>
</dbReference>
<dbReference type="EMBL" id="KE503207">
    <property type="protein sequence ID" value="EPX72104.1"/>
    <property type="molecule type" value="Genomic_DNA"/>
</dbReference>
<comment type="similarity">
    <text evidence="2 3">Belongs to the small heat shock protein (HSP20) family.</text>
</comment>
<dbReference type="Pfam" id="PF00011">
    <property type="entry name" value="HSP20"/>
    <property type="match status" value="1"/>
</dbReference>
<reference evidence="5 6" key="1">
    <citation type="journal article" date="2011" name="Science">
        <title>Comparative functional genomics of the fission yeasts.</title>
        <authorList>
            <person name="Rhind N."/>
            <person name="Chen Z."/>
            <person name="Yassour M."/>
            <person name="Thompson D.A."/>
            <person name="Haas B.J."/>
            <person name="Habib N."/>
            <person name="Wapinski I."/>
            <person name="Roy S."/>
            <person name="Lin M.F."/>
            <person name="Heiman D.I."/>
            <person name="Young S.K."/>
            <person name="Furuya K."/>
            <person name="Guo Y."/>
            <person name="Pidoux A."/>
            <person name="Chen H.M."/>
            <person name="Robbertse B."/>
            <person name="Goldberg J.M."/>
            <person name="Aoki K."/>
            <person name="Bayne E.H."/>
            <person name="Berlin A.M."/>
            <person name="Desjardins C.A."/>
            <person name="Dobbs E."/>
            <person name="Dukaj L."/>
            <person name="Fan L."/>
            <person name="FitzGerald M.G."/>
            <person name="French C."/>
            <person name="Gujja S."/>
            <person name="Hansen K."/>
            <person name="Keifenheim D."/>
            <person name="Levin J.Z."/>
            <person name="Mosher R.A."/>
            <person name="Mueller C.A."/>
            <person name="Pfiffner J."/>
            <person name="Priest M."/>
            <person name="Russ C."/>
            <person name="Smialowska A."/>
            <person name="Swoboda P."/>
            <person name="Sykes S.M."/>
            <person name="Vaughn M."/>
            <person name="Vengrova S."/>
            <person name="Yoder R."/>
            <person name="Zeng Q."/>
            <person name="Allshire R."/>
            <person name="Baulcombe D."/>
            <person name="Birren B.W."/>
            <person name="Brown W."/>
            <person name="Ekwall K."/>
            <person name="Kellis M."/>
            <person name="Leatherwood J."/>
            <person name="Levin H."/>
            <person name="Margalit H."/>
            <person name="Martienssen R."/>
            <person name="Nieduszynski C.A."/>
            <person name="Spatafora J.W."/>
            <person name="Friedman N."/>
            <person name="Dalgaard J.Z."/>
            <person name="Baumann P."/>
            <person name="Niki H."/>
            <person name="Regev A."/>
            <person name="Nusbaum C."/>
        </authorList>
    </citation>
    <scope>NUCLEOTIDE SEQUENCE [LARGE SCALE GENOMIC DNA]</scope>
    <source>
        <strain evidence="6">yFS286</strain>
    </source>
</reference>
<dbReference type="AlphaFoldDB" id="S9RDH8"/>
<dbReference type="PROSITE" id="PS01031">
    <property type="entry name" value="SHSP"/>
    <property type="match status" value="1"/>
</dbReference>